<sequence length="437" mass="51668">MQKSEKENSLIELTDRVELYKQAKNINITDEEAQNFVNSILENYFLDNDNISFLQKNGYNFFTFSNNELCFCLSAKTYKECCKNLLKPENEEKDHISLEKALINNKDYESYLIYISELYKKHYEMIANQEVCHYPNCAEKSIECKLYNIDFEKDEFVTTNRINPFDNNFKIGQNFFQQVTKDHFKFYGLCKNHYKNISSLNLSKQSSEEDVLNTHLLPILHRTFILRVELETIREEFLENYLSMKDEGYKALLVYRIKKISNQLKSIVKTLEGYIKNLQKNTNLKVIRLDVPSSHEIKVLDVLYPQISPDDFGLVNSINNIYVEENTATMSIENDRTNSLIFYVYNKKNIRVDNFFKQYLKIIKAKPKFEASFASNCALILTDNVLFTKQYFEFLSDEEKALYSALNKFRFENPNMGQEYLKMKFFAGFNKGNNFFK</sequence>
<dbReference type="KEGG" id="shj:SHELI_v1c06190"/>
<organism evidence="1 2">
    <name type="scientific">Spiroplasma helicoides</name>
    <dbReference type="NCBI Taxonomy" id="216938"/>
    <lineage>
        <taxon>Bacteria</taxon>
        <taxon>Bacillati</taxon>
        <taxon>Mycoplasmatota</taxon>
        <taxon>Mollicutes</taxon>
        <taxon>Entomoplasmatales</taxon>
        <taxon>Spiroplasmataceae</taxon>
        <taxon>Spiroplasma</taxon>
    </lineage>
</organism>
<dbReference type="InterPro" id="IPR004027">
    <property type="entry name" value="SEC_C_motif"/>
</dbReference>
<keyword evidence="2" id="KW-1185">Reference proteome</keyword>
<reference evidence="1 2" key="1">
    <citation type="submission" date="2016-08" db="EMBL/GenBank/DDBJ databases">
        <title>Complete genome sequence of Spiroplasma helicoides TABS-2 (DSM 22551).</title>
        <authorList>
            <person name="Shen W.-Y."/>
            <person name="Lo W.-S."/>
            <person name="Lai Y.-C."/>
            <person name="Kuo C.-H."/>
        </authorList>
    </citation>
    <scope>NUCLEOTIDE SEQUENCE [LARGE SCALE GENOMIC DNA]</scope>
    <source>
        <strain evidence="1 2">TABS-2</strain>
    </source>
</reference>
<accession>A0A1B3SKX5</accession>
<dbReference type="STRING" id="216938.SHELI_v1c06190"/>
<evidence type="ECO:0000313" key="1">
    <source>
        <dbReference type="EMBL" id="AOG60570.1"/>
    </source>
</evidence>
<protein>
    <submittedName>
        <fullName evidence="1">Uncharacterized protein</fullName>
    </submittedName>
</protein>
<evidence type="ECO:0000313" key="2">
    <source>
        <dbReference type="Proteomes" id="UP000094378"/>
    </source>
</evidence>
<proteinExistence type="predicted"/>
<dbReference type="AlphaFoldDB" id="A0A1B3SKX5"/>
<name>A0A1B3SKX5_9MOLU</name>
<gene>
    <name evidence="1" type="ORF">SHELI_v1c06190</name>
</gene>
<dbReference type="Pfam" id="PF02810">
    <property type="entry name" value="SEC-C"/>
    <property type="match status" value="1"/>
</dbReference>
<dbReference type="EMBL" id="CP017015">
    <property type="protein sequence ID" value="AOG60570.1"/>
    <property type="molecule type" value="Genomic_DNA"/>
</dbReference>
<dbReference type="RefSeq" id="WP_069116609.1">
    <property type="nucleotide sequence ID" value="NZ_CP017015.1"/>
</dbReference>
<dbReference type="Proteomes" id="UP000094378">
    <property type="component" value="Chromosome"/>
</dbReference>